<dbReference type="KEGG" id="spap:H3Z74_00520"/>
<keyword evidence="2" id="KW-0732">Signal</keyword>
<dbReference type="Pfam" id="PF00144">
    <property type="entry name" value="Beta-lactamase"/>
    <property type="match status" value="1"/>
</dbReference>
<feature type="transmembrane region" description="Helical" evidence="1">
    <location>
        <begin position="607"/>
        <end position="630"/>
    </location>
</feature>
<feature type="transmembrane region" description="Helical" evidence="1">
    <location>
        <begin position="570"/>
        <end position="587"/>
    </location>
</feature>
<accession>A0A7H0LJC7</accession>
<evidence type="ECO:0000313" key="5">
    <source>
        <dbReference type="Proteomes" id="UP000516148"/>
    </source>
</evidence>
<dbReference type="PANTHER" id="PTHR46825">
    <property type="entry name" value="D-ALANYL-D-ALANINE-CARBOXYPEPTIDASE/ENDOPEPTIDASE AMPH"/>
    <property type="match status" value="1"/>
</dbReference>
<dbReference type="AlphaFoldDB" id="A0A7H0LJC7"/>
<evidence type="ECO:0000256" key="1">
    <source>
        <dbReference type="SAM" id="Phobius"/>
    </source>
</evidence>
<feature type="signal peptide" evidence="2">
    <location>
        <begin position="1"/>
        <end position="21"/>
    </location>
</feature>
<keyword evidence="1" id="KW-0472">Membrane</keyword>
<dbReference type="EMBL" id="CP061038">
    <property type="protein sequence ID" value="QNQ09780.1"/>
    <property type="molecule type" value="Genomic_DNA"/>
</dbReference>
<feature type="domain" description="Beta-lactamase-related" evidence="3">
    <location>
        <begin position="77"/>
        <end position="386"/>
    </location>
</feature>
<dbReference type="Proteomes" id="UP000516148">
    <property type="component" value="Chromosome"/>
</dbReference>
<reference evidence="4 5" key="1">
    <citation type="submission" date="2020-09" db="EMBL/GenBank/DDBJ databases">
        <title>Sphingomonas sp., a new species isolated from pork steak.</title>
        <authorList>
            <person name="Heidler von Heilborn D."/>
        </authorList>
    </citation>
    <scope>NUCLEOTIDE SEQUENCE [LARGE SCALE GENOMIC DNA]</scope>
    <source>
        <strain evidence="5">S8-3T</strain>
    </source>
</reference>
<feature type="transmembrane region" description="Helical" evidence="1">
    <location>
        <begin position="642"/>
        <end position="668"/>
    </location>
</feature>
<evidence type="ECO:0000256" key="2">
    <source>
        <dbReference type="SAM" id="SignalP"/>
    </source>
</evidence>
<evidence type="ECO:0000259" key="3">
    <source>
        <dbReference type="Pfam" id="PF00144"/>
    </source>
</evidence>
<feature type="chain" id="PRO_5028859585" evidence="2">
    <location>
        <begin position="22"/>
        <end position="670"/>
    </location>
</feature>
<dbReference type="PANTHER" id="PTHR46825:SF9">
    <property type="entry name" value="BETA-LACTAMASE-RELATED DOMAIN-CONTAINING PROTEIN"/>
    <property type="match status" value="1"/>
</dbReference>
<dbReference type="InterPro" id="IPR050491">
    <property type="entry name" value="AmpC-like"/>
</dbReference>
<dbReference type="RefSeq" id="WP_187762089.1">
    <property type="nucleotide sequence ID" value="NZ_CP061038.1"/>
</dbReference>
<proteinExistence type="predicted"/>
<feature type="transmembrane region" description="Helical" evidence="1">
    <location>
        <begin position="524"/>
        <end position="549"/>
    </location>
</feature>
<keyword evidence="1" id="KW-1133">Transmembrane helix</keyword>
<gene>
    <name evidence="4" type="ORF">H3Z74_00520</name>
</gene>
<keyword evidence="5" id="KW-1185">Reference proteome</keyword>
<organism evidence="4 5">
    <name type="scientific">Sphingomonas alpina</name>
    <dbReference type="NCBI Taxonomy" id="653931"/>
    <lineage>
        <taxon>Bacteria</taxon>
        <taxon>Pseudomonadati</taxon>
        <taxon>Pseudomonadota</taxon>
        <taxon>Alphaproteobacteria</taxon>
        <taxon>Sphingomonadales</taxon>
        <taxon>Sphingomonadaceae</taxon>
        <taxon>Sphingomonas</taxon>
    </lineage>
</organism>
<protein>
    <submittedName>
        <fullName evidence="4">Beta-lactamase family protein</fullName>
    </submittedName>
</protein>
<dbReference type="Gene3D" id="3.40.710.10">
    <property type="entry name" value="DD-peptidase/beta-lactamase superfamily"/>
    <property type="match status" value="1"/>
</dbReference>
<name>A0A7H0LJC7_9SPHN</name>
<dbReference type="InterPro" id="IPR001466">
    <property type="entry name" value="Beta-lactam-related"/>
</dbReference>
<evidence type="ECO:0000313" key="4">
    <source>
        <dbReference type="EMBL" id="QNQ09780.1"/>
    </source>
</evidence>
<keyword evidence="1" id="KW-0812">Transmembrane</keyword>
<sequence length="670" mass="72886">MRSIKLFAAAALALIGGTTVAQQSATLAPTLAPASTVQPAGKPLAAVTPPQPLIEGQMPLTKQDLDSWLDGYMPYALKTGDIAGAVVVVVKDGQIVTKRGFGYADIAKRKPVDPDLTLFRPGSVSKLFTWTAVMQQVEAGKIDLDADVNKYIDFKIPLKDGKPVTMREIMQHTSGFEEHGKEIMFFDPKNLTSLGTYVKQGLPNRIYTPGTTPSYSNYATALAGYIVERVSGQSFDDYVDQHIFKPLGMSHSTFRQPLPAQLVPLMATGYPQASADPVKYEIVGPAPAGSLASPGTDMARFMVAHLNQGAGLMKPETARLMHDSPLSVLPPLNRMELGFFETNVNGRQVIAHLGDTTVFHTSLHLFMKENIGFYVSFNSAGKNGAVGGLRGAMFEDFADRYLPSIAPADGKVDAKTSAEHAKLMVGNWLNSRRQETSFMAITNLIGQVAISIDGRGNLVVPMVHDLNGVPSKWIEIAPFVWRQVGGHERLAAKVVDGKVVRWSFDGVSPFMVFDRAPASQSATWIMPLLYASLGVLALTLLQWPIAALIRRRYKAPLVLEGRARQAYRGVRIGAGLVLAALIGWMVGMTKLMGDISNLSSSSDGMLWLLQIFGAIAFVGGVLLAGWNLWINWQGKRGWFSKLWSVLLLIATLTVFYVAWVFGLIAMTVNF</sequence>
<dbReference type="InterPro" id="IPR012338">
    <property type="entry name" value="Beta-lactam/transpept-like"/>
</dbReference>
<dbReference type="SUPFAM" id="SSF56601">
    <property type="entry name" value="beta-lactamase/transpeptidase-like"/>
    <property type="match status" value="1"/>
</dbReference>